<dbReference type="RefSeq" id="WP_301774374.1">
    <property type="nucleotide sequence ID" value="NZ_JAGGJB010000003.1"/>
</dbReference>
<proteinExistence type="predicted"/>
<dbReference type="PROSITE" id="PS50975">
    <property type="entry name" value="ATP_GRASP"/>
    <property type="match status" value="1"/>
</dbReference>
<sequence>MLVAPQIITNRAAKVVHSAFDRLGSKLLPYRYLRPFSYWDNYYGLNPDITQEYFQLLDYATIQRFENKGYIARRVAELGIKNVFPKSYFSVADVFAEQPGPDAIWFVKPTHLTGGKGITCHTTESLKDLELPKHYFIQQQVTDIELYEGRKYTARAYVFIHNKKLYVFDDGFVMIHGLPYDEKSTDFATQVDHRGYHIAGSPIKMKQISELPHADRKLESIQNKLHRLKPVLAEMISKSSDVHYGLLGIDLLFTRTHDALFIELNSKSNFIHTELINDSLNSPFFSSFLTTLYTGEVDARLTQI</sequence>
<dbReference type="Proteomes" id="UP001169492">
    <property type="component" value="Unassembled WGS sequence"/>
</dbReference>
<dbReference type="EMBL" id="JAGGJC010000001">
    <property type="protein sequence ID" value="MDN7129339.1"/>
    <property type="molecule type" value="Genomic_DNA"/>
</dbReference>
<dbReference type="Proteomes" id="UP001169491">
    <property type="component" value="Unassembled WGS sequence"/>
</dbReference>
<evidence type="ECO:0000313" key="4">
    <source>
        <dbReference type="EMBL" id="MDN7129339.1"/>
    </source>
</evidence>
<keyword evidence="1" id="KW-0547">Nucleotide-binding</keyword>
<accession>A0AAW7QVU8</accession>
<evidence type="ECO:0000256" key="1">
    <source>
        <dbReference type="PROSITE-ProRule" id="PRU00409"/>
    </source>
</evidence>
<reference evidence="5 6" key="1">
    <citation type="submission" date="2021-03" db="EMBL/GenBank/DDBJ databases">
        <title>Pseudidiomarina terrestris, a new bacterium isolated from saline soil.</title>
        <authorList>
            <person name="Galisteo C."/>
            <person name="De La Haba R."/>
            <person name="Sanchez-Porro C."/>
            <person name="Ventosa A."/>
        </authorList>
    </citation>
    <scope>NUCLEOTIDE SEQUENCE [LARGE SCALE GENOMIC DNA]</scope>
    <source>
        <strain evidence="3 6">1APP75-32.1</strain>
        <strain evidence="5">1APR75-15</strain>
        <strain evidence="4">1ASR75-15</strain>
    </source>
</reference>
<name>A0AAW7QVU8_9GAMM</name>
<keyword evidence="5" id="KW-1185">Reference proteome</keyword>
<dbReference type="InterPro" id="IPR004344">
    <property type="entry name" value="TTL/TTLL_fam"/>
</dbReference>
<dbReference type="Gene3D" id="3.30.470.20">
    <property type="entry name" value="ATP-grasp fold, B domain"/>
    <property type="match status" value="1"/>
</dbReference>
<comment type="caution">
    <text evidence="3">The sequence shown here is derived from an EMBL/GenBank/DDBJ whole genome shotgun (WGS) entry which is preliminary data.</text>
</comment>
<dbReference type="GO" id="GO:0005524">
    <property type="term" value="F:ATP binding"/>
    <property type="evidence" value="ECO:0007669"/>
    <property type="project" value="UniProtKB-UniRule"/>
</dbReference>
<protein>
    <recommendedName>
        <fullName evidence="2">ATP-grasp domain-containing protein</fullName>
    </recommendedName>
</protein>
<evidence type="ECO:0000313" key="5">
    <source>
        <dbReference type="Proteomes" id="UP001169491"/>
    </source>
</evidence>
<evidence type="ECO:0000313" key="6">
    <source>
        <dbReference type="Proteomes" id="UP001169492"/>
    </source>
</evidence>
<gene>
    <name evidence="3" type="ORF">J6I90_05715</name>
    <name evidence="4" type="ORF">J6I92_05590</name>
</gene>
<keyword evidence="1" id="KW-0067">ATP-binding</keyword>
<dbReference type="EMBL" id="JAGGJB010000003">
    <property type="protein sequence ID" value="MDN7124370.1"/>
    <property type="molecule type" value="Genomic_DNA"/>
</dbReference>
<dbReference type="SUPFAM" id="SSF56059">
    <property type="entry name" value="Glutathione synthetase ATP-binding domain-like"/>
    <property type="match status" value="1"/>
</dbReference>
<evidence type="ECO:0000313" key="3">
    <source>
        <dbReference type="EMBL" id="MDN7124370.1"/>
    </source>
</evidence>
<organism evidence="3 6">
    <name type="scientific">Pseudidiomarina terrestris</name>
    <dbReference type="NCBI Taxonomy" id="2820060"/>
    <lineage>
        <taxon>Bacteria</taxon>
        <taxon>Pseudomonadati</taxon>
        <taxon>Pseudomonadota</taxon>
        <taxon>Gammaproteobacteria</taxon>
        <taxon>Alteromonadales</taxon>
        <taxon>Idiomarinaceae</taxon>
        <taxon>Pseudidiomarina</taxon>
    </lineage>
</organism>
<dbReference type="Pfam" id="PF03133">
    <property type="entry name" value="TTL"/>
    <property type="match status" value="1"/>
</dbReference>
<evidence type="ECO:0000259" key="2">
    <source>
        <dbReference type="PROSITE" id="PS50975"/>
    </source>
</evidence>
<feature type="domain" description="ATP-grasp" evidence="2">
    <location>
        <begin position="72"/>
        <end position="293"/>
    </location>
</feature>
<dbReference type="GO" id="GO:0046872">
    <property type="term" value="F:metal ion binding"/>
    <property type="evidence" value="ECO:0007669"/>
    <property type="project" value="InterPro"/>
</dbReference>
<dbReference type="AlphaFoldDB" id="A0AAW7QVU8"/>
<dbReference type="InterPro" id="IPR011761">
    <property type="entry name" value="ATP-grasp"/>
</dbReference>